<dbReference type="EC" id="2.7.13.3" evidence="2"/>
<dbReference type="STRING" id="1122192.SAMN02745673_01688"/>
<evidence type="ECO:0000256" key="2">
    <source>
        <dbReference type="ARBA" id="ARBA00012438"/>
    </source>
</evidence>
<dbReference type="RefSeq" id="WP_078761069.1">
    <property type="nucleotide sequence ID" value="NZ_FUWS01000004.1"/>
</dbReference>
<dbReference type="Pfam" id="PF02518">
    <property type="entry name" value="HATPase_c"/>
    <property type="match status" value="1"/>
</dbReference>
<dbReference type="Pfam" id="PF07730">
    <property type="entry name" value="HisKA_3"/>
    <property type="match status" value="1"/>
</dbReference>
<feature type="domain" description="Histidine kinase/HSP90-like ATPase" evidence="10">
    <location>
        <begin position="290"/>
        <end position="379"/>
    </location>
</feature>
<comment type="catalytic activity">
    <reaction evidence="1">
        <text>ATP + protein L-histidine = ADP + protein N-phospho-L-histidine.</text>
        <dbReference type="EC" id="2.7.13.3"/>
    </reaction>
</comment>
<keyword evidence="14" id="KW-1185">Reference proteome</keyword>
<dbReference type="CDD" id="cd16917">
    <property type="entry name" value="HATPase_UhpB-NarQ-NarX-like"/>
    <property type="match status" value="1"/>
</dbReference>
<dbReference type="Pfam" id="PF23539">
    <property type="entry name" value="DUF7134"/>
    <property type="match status" value="1"/>
</dbReference>
<gene>
    <name evidence="13" type="ORF">SAMN02745673_01688</name>
</gene>
<evidence type="ECO:0000256" key="5">
    <source>
        <dbReference type="ARBA" id="ARBA00022741"/>
    </source>
</evidence>
<evidence type="ECO:0000256" key="3">
    <source>
        <dbReference type="ARBA" id="ARBA00022553"/>
    </source>
</evidence>
<dbReference type="GO" id="GO:0005524">
    <property type="term" value="F:ATP binding"/>
    <property type="evidence" value="ECO:0007669"/>
    <property type="project" value="UniProtKB-KW"/>
</dbReference>
<name>A0A1T4P9S0_9ACTN</name>
<accession>A0A1T4P9S0</accession>
<dbReference type="InterPro" id="IPR036890">
    <property type="entry name" value="HATPase_C_sf"/>
</dbReference>
<sequence length="385" mass="40548">MSVVRWVGDLVLVVFLASPCLVGPHPGITPVLPPLAVVAVAMTFPPLLLRRRHPVTAALVVTGGVLLSLGVLSLPRLPFLLAQGVVVFTAGLRCARGPGLAVGCVAAAGALLGQALWSPGPLWGPERLVWLVWLGMALALGDATRSRRAYVAEMVERARRAEQTREEEARRRVAEERLRIARELHDVIAHHIALVNVQSGVAAHLLRSDPAAAEQALAHVRHSGREVLEELGVLLGVLRQSGEPDAPTEPAPGLSQFAALLETFASTGLRVDCEVRGEPRAVSLGVDLVAYRVLQESLTNVHKHGGGSPARLLLDYTGDTLTVEVRNDHAGAAGRGEEARGTGLGLVGMRERVTAVGGTLHAGPLETGGFLVRAVLPAAETGART</sequence>
<dbReference type="AlphaFoldDB" id="A0A1T4P9S0"/>
<proteinExistence type="predicted"/>
<keyword evidence="9" id="KW-0472">Membrane</keyword>
<evidence type="ECO:0000256" key="7">
    <source>
        <dbReference type="ARBA" id="ARBA00022840"/>
    </source>
</evidence>
<dbReference type="InterPro" id="IPR055558">
    <property type="entry name" value="DUF7134"/>
</dbReference>
<organism evidence="13 14">
    <name type="scientific">Marinactinospora thermotolerans DSM 45154</name>
    <dbReference type="NCBI Taxonomy" id="1122192"/>
    <lineage>
        <taxon>Bacteria</taxon>
        <taxon>Bacillati</taxon>
        <taxon>Actinomycetota</taxon>
        <taxon>Actinomycetes</taxon>
        <taxon>Streptosporangiales</taxon>
        <taxon>Nocardiopsidaceae</taxon>
        <taxon>Marinactinospora</taxon>
    </lineage>
</organism>
<dbReference type="SUPFAM" id="SSF55874">
    <property type="entry name" value="ATPase domain of HSP90 chaperone/DNA topoisomerase II/histidine kinase"/>
    <property type="match status" value="1"/>
</dbReference>
<feature type="transmembrane region" description="Helical" evidence="9">
    <location>
        <begin position="32"/>
        <end position="49"/>
    </location>
</feature>
<keyword evidence="5" id="KW-0547">Nucleotide-binding</keyword>
<dbReference type="Gene3D" id="3.30.565.10">
    <property type="entry name" value="Histidine kinase-like ATPase, C-terminal domain"/>
    <property type="match status" value="1"/>
</dbReference>
<evidence type="ECO:0000256" key="8">
    <source>
        <dbReference type="ARBA" id="ARBA00023012"/>
    </source>
</evidence>
<reference evidence="13 14" key="1">
    <citation type="submission" date="2017-02" db="EMBL/GenBank/DDBJ databases">
        <authorList>
            <person name="Peterson S.W."/>
        </authorList>
    </citation>
    <scope>NUCLEOTIDE SEQUENCE [LARGE SCALE GENOMIC DNA]</scope>
    <source>
        <strain evidence="13 14">DSM 45154</strain>
    </source>
</reference>
<evidence type="ECO:0000256" key="9">
    <source>
        <dbReference type="SAM" id="Phobius"/>
    </source>
</evidence>
<dbReference type="InterPro" id="IPR011712">
    <property type="entry name" value="Sig_transdc_His_kin_sub3_dim/P"/>
</dbReference>
<keyword evidence="4" id="KW-0808">Transferase</keyword>
<dbReference type="EMBL" id="FUWS01000004">
    <property type="protein sequence ID" value="SJZ88199.1"/>
    <property type="molecule type" value="Genomic_DNA"/>
</dbReference>
<dbReference type="Proteomes" id="UP000190637">
    <property type="component" value="Unassembled WGS sequence"/>
</dbReference>
<evidence type="ECO:0000259" key="10">
    <source>
        <dbReference type="Pfam" id="PF02518"/>
    </source>
</evidence>
<evidence type="ECO:0000313" key="14">
    <source>
        <dbReference type="Proteomes" id="UP000190637"/>
    </source>
</evidence>
<dbReference type="Gene3D" id="1.20.5.1930">
    <property type="match status" value="1"/>
</dbReference>
<feature type="domain" description="DUF7134" evidence="12">
    <location>
        <begin position="9"/>
        <end position="148"/>
    </location>
</feature>
<dbReference type="GO" id="GO:0046983">
    <property type="term" value="F:protein dimerization activity"/>
    <property type="evidence" value="ECO:0007669"/>
    <property type="project" value="InterPro"/>
</dbReference>
<dbReference type="GO" id="GO:0000155">
    <property type="term" value="F:phosphorelay sensor kinase activity"/>
    <property type="evidence" value="ECO:0007669"/>
    <property type="project" value="InterPro"/>
</dbReference>
<dbReference type="PANTHER" id="PTHR24421">
    <property type="entry name" value="NITRATE/NITRITE SENSOR PROTEIN NARX-RELATED"/>
    <property type="match status" value="1"/>
</dbReference>
<keyword evidence="7" id="KW-0067">ATP-binding</keyword>
<dbReference type="InterPro" id="IPR003594">
    <property type="entry name" value="HATPase_dom"/>
</dbReference>
<feature type="transmembrane region" description="Helical" evidence="9">
    <location>
        <begin position="56"/>
        <end position="73"/>
    </location>
</feature>
<keyword evidence="9" id="KW-1133">Transmembrane helix</keyword>
<keyword evidence="9" id="KW-0812">Transmembrane</keyword>
<evidence type="ECO:0000256" key="1">
    <source>
        <dbReference type="ARBA" id="ARBA00000085"/>
    </source>
</evidence>
<evidence type="ECO:0000256" key="4">
    <source>
        <dbReference type="ARBA" id="ARBA00022679"/>
    </source>
</evidence>
<dbReference type="GO" id="GO:0016020">
    <property type="term" value="C:membrane"/>
    <property type="evidence" value="ECO:0007669"/>
    <property type="project" value="InterPro"/>
</dbReference>
<evidence type="ECO:0000313" key="13">
    <source>
        <dbReference type="EMBL" id="SJZ88199.1"/>
    </source>
</evidence>
<dbReference type="InterPro" id="IPR050482">
    <property type="entry name" value="Sensor_HK_TwoCompSys"/>
</dbReference>
<keyword evidence="3" id="KW-0597">Phosphoprotein</keyword>
<keyword evidence="6 13" id="KW-0418">Kinase</keyword>
<feature type="domain" description="Signal transduction histidine kinase subgroup 3 dimerisation and phosphoacceptor" evidence="11">
    <location>
        <begin position="176"/>
        <end position="241"/>
    </location>
</feature>
<protein>
    <recommendedName>
        <fullName evidence="2">histidine kinase</fullName>
        <ecNumber evidence="2">2.7.13.3</ecNumber>
    </recommendedName>
</protein>
<keyword evidence="8" id="KW-0902">Two-component regulatory system</keyword>
<evidence type="ECO:0000256" key="6">
    <source>
        <dbReference type="ARBA" id="ARBA00022777"/>
    </source>
</evidence>
<evidence type="ECO:0000259" key="12">
    <source>
        <dbReference type="Pfam" id="PF23539"/>
    </source>
</evidence>
<evidence type="ECO:0000259" key="11">
    <source>
        <dbReference type="Pfam" id="PF07730"/>
    </source>
</evidence>
<dbReference type="PANTHER" id="PTHR24421:SF10">
    <property type="entry name" value="NITRATE_NITRITE SENSOR PROTEIN NARQ"/>
    <property type="match status" value="1"/>
</dbReference>
<dbReference type="OrthoDB" id="227596at2"/>